<dbReference type="HAMAP" id="MF_01008">
    <property type="entry name" value="MraZ"/>
    <property type="match status" value="1"/>
</dbReference>
<dbReference type="Gene3D" id="3.40.1550.20">
    <property type="entry name" value="Transcriptional regulator MraZ domain"/>
    <property type="match status" value="1"/>
</dbReference>
<keyword evidence="4 7" id="KW-0805">Transcription regulation</keyword>
<keyword evidence="3" id="KW-0677">Repeat</keyword>
<keyword evidence="10" id="KW-1185">Reference proteome</keyword>
<protein>
    <recommendedName>
        <fullName evidence="1 7">Transcriptional regulator MraZ</fullName>
    </recommendedName>
</protein>
<dbReference type="OrthoDB" id="9807753at2"/>
<evidence type="ECO:0000259" key="8">
    <source>
        <dbReference type="PROSITE" id="PS51740"/>
    </source>
</evidence>
<evidence type="ECO:0000256" key="3">
    <source>
        <dbReference type="ARBA" id="ARBA00022737"/>
    </source>
</evidence>
<evidence type="ECO:0000256" key="6">
    <source>
        <dbReference type="ARBA" id="ARBA00023163"/>
    </source>
</evidence>
<dbReference type="GO" id="GO:0005737">
    <property type="term" value="C:cytoplasm"/>
    <property type="evidence" value="ECO:0007669"/>
    <property type="project" value="UniProtKB-UniRule"/>
</dbReference>
<evidence type="ECO:0000256" key="1">
    <source>
        <dbReference type="ARBA" id="ARBA00013860"/>
    </source>
</evidence>
<keyword evidence="9" id="KW-0132">Cell division</keyword>
<dbReference type="GO" id="GO:2000143">
    <property type="term" value="P:negative regulation of DNA-templated transcription initiation"/>
    <property type="evidence" value="ECO:0007669"/>
    <property type="project" value="TreeGrafter"/>
</dbReference>
<dbReference type="Proteomes" id="UP000019229">
    <property type="component" value="Chromosome"/>
</dbReference>
<dbReference type="HOGENOM" id="CLU_107907_0_3_14"/>
<accession>W5UT51</accession>
<dbReference type="NCBIfam" id="TIGR00242">
    <property type="entry name" value="division/cell wall cluster transcriptional repressor MraZ"/>
    <property type="match status" value="1"/>
</dbReference>
<dbReference type="CDD" id="cd16321">
    <property type="entry name" value="MraZ_C"/>
    <property type="match status" value="1"/>
</dbReference>
<dbReference type="GO" id="GO:0003700">
    <property type="term" value="F:DNA-binding transcription factor activity"/>
    <property type="evidence" value="ECO:0007669"/>
    <property type="project" value="UniProtKB-UniRule"/>
</dbReference>
<dbReference type="GO" id="GO:0009295">
    <property type="term" value="C:nucleoid"/>
    <property type="evidence" value="ECO:0007669"/>
    <property type="project" value="UniProtKB-SubCell"/>
</dbReference>
<organism evidence="9 10">
    <name type="scientific">Mesomycoplasma bovoculi M165/69</name>
    <dbReference type="NCBI Taxonomy" id="743966"/>
    <lineage>
        <taxon>Bacteria</taxon>
        <taxon>Bacillati</taxon>
        <taxon>Mycoplasmatota</taxon>
        <taxon>Mycoplasmoidales</taxon>
        <taxon>Metamycoplasmataceae</taxon>
        <taxon>Mesomycoplasma</taxon>
    </lineage>
</organism>
<dbReference type="AlphaFoldDB" id="W5UT51"/>
<dbReference type="InterPro" id="IPR020603">
    <property type="entry name" value="MraZ_dom"/>
</dbReference>
<dbReference type="InterPro" id="IPR007159">
    <property type="entry name" value="SpoVT-AbrB_dom"/>
</dbReference>
<dbReference type="eggNOG" id="COG2001">
    <property type="taxonomic scope" value="Bacteria"/>
</dbReference>
<dbReference type="PROSITE" id="PS51740">
    <property type="entry name" value="SPOVT_ABRB"/>
    <property type="match status" value="2"/>
</dbReference>
<dbReference type="SUPFAM" id="SSF89447">
    <property type="entry name" value="AbrB/MazE/MraZ-like"/>
    <property type="match status" value="1"/>
</dbReference>
<evidence type="ECO:0000313" key="10">
    <source>
        <dbReference type="Proteomes" id="UP000019229"/>
    </source>
</evidence>
<dbReference type="InterPro" id="IPR035642">
    <property type="entry name" value="MraZ_N"/>
</dbReference>
<comment type="similarity">
    <text evidence="7">Belongs to the MraZ family.</text>
</comment>
<comment type="subunit">
    <text evidence="7">Forms oligomers.</text>
</comment>
<dbReference type="InterPro" id="IPR035644">
    <property type="entry name" value="MraZ_C"/>
</dbReference>
<dbReference type="PANTHER" id="PTHR34701">
    <property type="entry name" value="TRANSCRIPTIONAL REGULATOR MRAZ"/>
    <property type="match status" value="1"/>
</dbReference>
<keyword evidence="2 7" id="KW-0963">Cytoplasm</keyword>
<dbReference type="InterPro" id="IPR003444">
    <property type="entry name" value="MraZ"/>
</dbReference>
<keyword evidence="5 7" id="KW-0238">DNA-binding</keyword>
<sequence>MFGTILRALDEKNRIVLPPNFREEIGEQFYLSISLEQILEIRSKHNFDALAEKLNQRNSLDKSFRDFTRYFFGNTVKVSLDGQGRFLIPKNLLDLAAIEKQLYLVGVGKKIEIWPKHRYEAFNSFFTDKENVAKLEEKLVESGVEL</sequence>
<dbReference type="RefSeq" id="WP_022934771.1">
    <property type="nucleotide sequence ID" value="NZ_CP007154.1"/>
</dbReference>
<feature type="domain" description="SpoVT-AbrB" evidence="8">
    <location>
        <begin position="75"/>
        <end position="118"/>
    </location>
</feature>
<dbReference type="Pfam" id="PF02381">
    <property type="entry name" value="MraZ"/>
    <property type="match status" value="2"/>
</dbReference>
<keyword evidence="6 7" id="KW-0804">Transcription</keyword>
<keyword evidence="9" id="KW-0131">Cell cycle</keyword>
<dbReference type="GO" id="GO:0051301">
    <property type="term" value="P:cell division"/>
    <property type="evidence" value="ECO:0007669"/>
    <property type="project" value="UniProtKB-KW"/>
</dbReference>
<evidence type="ECO:0000256" key="5">
    <source>
        <dbReference type="ARBA" id="ARBA00023125"/>
    </source>
</evidence>
<evidence type="ECO:0000256" key="4">
    <source>
        <dbReference type="ARBA" id="ARBA00023015"/>
    </source>
</evidence>
<dbReference type="CDD" id="cd16320">
    <property type="entry name" value="MraZ_N"/>
    <property type="match status" value="1"/>
</dbReference>
<dbReference type="InterPro" id="IPR038619">
    <property type="entry name" value="MraZ_sf"/>
</dbReference>
<proteinExistence type="inferred from homology"/>
<reference evidence="9 10" key="1">
    <citation type="journal article" date="2014" name="Genome Announc.">
        <title>Complete Genome Sequence of Mycoplasma bovoculi Strain M165/69T (ATCC 29104).</title>
        <authorList>
            <person name="Calcutt M.J."/>
            <person name="Foecking M.F."/>
        </authorList>
    </citation>
    <scope>NUCLEOTIDE SEQUENCE [LARGE SCALE GENOMIC DNA]</scope>
    <source>
        <strain evidence="9">M165/69</strain>
    </source>
</reference>
<dbReference type="PANTHER" id="PTHR34701:SF1">
    <property type="entry name" value="TRANSCRIPTIONAL REGULATOR MRAZ"/>
    <property type="match status" value="1"/>
</dbReference>
<dbReference type="STRING" id="743966.MYB_01460"/>
<name>W5UT51_9BACT</name>
<evidence type="ECO:0000256" key="2">
    <source>
        <dbReference type="ARBA" id="ARBA00022490"/>
    </source>
</evidence>
<feature type="domain" description="SpoVT-AbrB" evidence="8">
    <location>
        <begin position="4"/>
        <end position="46"/>
    </location>
</feature>
<dbReference type="EMBL" id="CP007154">
    <property type="protein sequence ID" value="AHH45301.1"/>
    <property type="molecule type" value="Genomic_DNA"/>
</dbReference>
<dbReference type="GO" id="GO:0000976">
    <property type="term" value="F:transcription cis-regulatory region binding"/>
    <property type="evidence" value="ECO:0007669"/>
    <property type="project" value="TreeGrafter"/>
</dbReference>
<dbReference type="KEGG" id="mbc:MYB_01460"/>
<dbReference type="InterPro" id="IPR037914">
    <property type="entry name" value="SpoVT-AbrB_sf"/>
</dbReference>
<comment type="subcellular location">
    <subcellularLocation>
        <location evidence="7">Cytoplasm</location>
        <location evidence="7">Nucleoid</location>
    </subcellularLocation>
</comment>
<evidence type="ECO:0000313" key="9">
    <source>
        <dbReference type="EMBL" id="AHH45301.1"/>
    </source>
</evidence>
<gene>
    <name evidence="7 9" type="primary">mraZ</name>
    <name evidence="9" type="ORF">MYB_01460</name>
</gene>
<dbReference type="PATRIC" id="fig|743966.3.peg.294"/>
<evidence type="ECO:0000256" key="7">
    <source>
        <dbReference type="HAMAP-Rule" id="MF_01008"/>
    </source>
</evidence>